<proteinExistence type="predicted"/>
<dbReference type="Pfam" id="PF13193">
    <property type="entry name" value="AMP-binding_C"/>
    <property type="match status" value="1"/>
</dbReference>
<dbReference type="RefSeq" id="WP_358356044.1">
    <property type="nucleotide sequence ID" value="NZ_JBEZFP010000053.1"/>
</dbReference>
<dbReference type="Pfam" id="PF00501">
    <property type="entry name" value="AMP-binding"/>
    <property type="match status" value="1"/>
</dbReference>
<dbReference type="InterPro" id="IPR042099">
    <property type="entry name" value="ANL_N_sf"/>
</dbReference>
<sequence>MSEHHTDGPRPLVLVPEDVPRIEAVPLAERGLPANTYQLLRRSVQATPDAPALHLLGEDGGPWREAPTWTYADLLRRVHQAANTFTAHGLRPGGVVGIMLPNSGRMFSVLLAAEAVGVANPVNPALGDEHLAHILRLTRAELLVADVRLREKAERIRDMVPSLREVLLVGGDFDEAAAGQLDDRLVNGHEAQPGDICGYFHTGGTTGVPKVAPHTHAMQVYMAWALGFIGVYTGDAVALAGLPLFHVNALHVTGLGAFMHGRPVVSLGPLGYRDKALTADFWHIIEHFRVTSFSAVPTVYAALPPVPDGVDLSSLRAGAVGAAPLPGRVRDRFEAEAKVPMLEGYGLTEATCATSATPPFAPRAGSVGLRLAYQHVKAVTVDADGRPVADCAPGETGVLAISGPSVFPGYLGPDGPDPAGSVFDGWLLTGDLGAVDEDGYVFLQGRAKDLIIRGGHNIDPIPVEESLLAHPAVTGAAVVGRPDPYSGEVPIAYVTVGGEPVSEADLLAWGKEHAPEPAAAPKAVHVIDAIPVTAVGKPAKPVLVADSIARIVAAELAACALDGSVEVTGADGRFTAVVRGTPGSPELAAALERYPFDHRVVPVDREDA</sequence>
<dbReference type="InterPro" id="IPR020845">
    <property type="entry name" value="AMP-binding_CS"/>
</dbReference>
<dbReference type="SUPFAM" id="SSF56801">
    <property type="entry name" value="Acetyl-CoA synthetase-like"/>
    <property type="match status" value="1"/>
</dbReference>
<feature type="domain" description="AMP-binding enzyme C-terminal" evidence="2">
    <location>
        <begin position="463"/>
        <end position="537"/>
    </location>
</feature>
<evidence type="ECO:0000313" key="4">
    <source>
        <dbReference type="Proteomes" id="UP001551482"/>
    </source>
</evidence>
<evidence type="ECO:0000259" key="2">
    <source>
        <dbReference type="Pfam" id="PF13193"/>
    </source>
</evidence>
<name>A0ABV3DJH9_9ACTN</name>
<dbReference type="PANTHER" id="PTHR43767">
    <property type="entry name" value="LONG-CHAIN-FATTY-ACID--COA LIGASE"/>
    <property type="match status" value="1"/>
</dbReference>
<gene>
    <name evidence="3" type="ORF">AB0C36_20665</name>
</gene>
<evidence type="ECO:0000313" key="3">
    <source>
        <dbReference type="EMBL" id="MEU8135916.1"/>
    </source>
</evidence>
<comment type="caution">
    <text evidence="3">The sequence shown here is derived from an EMBL/GenBank/DDBJ whole genome shotgun (WGS) entry which is preliminary data.</text>
</comment>
<protein>
    <submittedName>
        <fullName evidence="3">AMP-binding protein</fullName>
    </submittedName>
</protein>
<organism evidence="3 4">
    <name type="scientific">Streptodolium elevatio</name>
    <dbReference type="NCBI Taxonomy" id="3157996"/>
    <lineage>
        <taxon>Bacteria</taxon>
        <taxon>Bacillati</taxon>
        <taxon>Actinomycetota</taxon>
        <taxon>Actinomycetes</taxon>
        <taxon>Kitasatosporales</taxon>
        <taxon>Streptomycetaceae</taxon>
        <taxon>Streptodolium</taxon>
    </lineage>
</organism>
<reference evidence="3 4" key="1">
    <citation type="submission" date="2024-06" db="EMBL/GenBank/DDBJ databases">
        <title>The Natural Products Discovery Center: Release of the First 8490 Sequenced Strains for Exploring Actinobacteria Biosynthetic Diversity.</title>
        <authorList>
            <person name="Kalkreuter E."/>
            <person name="Kautsar S.A."/>
            <person name="Yang D."/>
            <person name="Bader C.D."/>
            <person name="Teijaro C.N."/>
            <person name="Fluegel L."/>
            <person name="Davis C.M."/>
            <person name="Simpson J.R."/>
            <person name="Lauterbach L."/>
            <person name="Steele A.D."/>
            <person name="Gui C."/>
            <person name="Meng S."/>
            <person name="Li G."/>
            <person name="Viehrig K."/>
            <person name="Ye F."/>
            <person name="Su P."/>
            <person name="Kiefer A.F."/>
            <person name="Nichols A."/>
            <person name="Cepeda A.J."/>
            <person name="Yan W."/>
            <person name="Fan B."/>
            <person name="Jiang Y."/>
            <person name="Adhikari A."/>
            <person name="Zheng C.-J."/>
            <person name="Schuster L."/>
            <person name="Cowan T.M."/>
            <person name="Smanski M.J."/>
            <person name="Chevrette M.G."/>
            <person name="De Carvalho L.P.S."/>
            <person name="Shen B."/>
        </authorList>
    </citation>
    <scope>NUCLEOTIDE SEQUENCE [LARGE SCALE GENOMIC DNA]</scope>
    <source>
        <strain evidence="3 4">NPDC048946</strain>
    </source>
</reference>
<dbReference type="PROSITE" id="PS00455">
    <property type="entry name" value="AMP_BINDING"/>
    <property type="match status" value="1"/>
</dbReference>
<dbReference type="PANTHER" id="PTHR43767:SF1">
    <property type="entry name" value="NONRIBOSOMAL PEPTIDE SYNTHASE PES1 (EUROFUNG)-RELATED"/>
    <property type="match status" value="1"/>
</dbReference>
<dbReference type="InterPro" id="IPR050237">
    <property type="entry name" value="ATP-dep_AMP-bd_enzyme"/>
</dbReference>
<dbReference type="Gene3D" id="3.30.300.30">
    <property type="match status" value="1"/>
</dbReference>
<dbReference type="EMBL" id="JBEZFP010000053">
    <property type="protein sequence ID" value="MEU8135916.1"/>
    <property type="molecule type" value="Genomic_DNA"/>
</dbReference>
<keyword evidence="4" id="KW-1185">Reference proteome</keyword>
<dbReference type="InterPro" id="IPR025110">
    <property type="entry name" value="AMP-bd_C"/>
</dbReference>
<dbReference type="InterPro" id="IPR000873">
    <property type="entry name" value="AMP-dep_synth/lig_dom"/>
</dbReference>
<dbReference type="Proteomes" id="UP001551482">
    <property type="component" value="Unassembled WGS sequence"/>
</dbReference>
<feature type="domain" description="AMP-dependent synthetase/ligase" evidence="1">
    <location>
        <begin position="41"/>
        <end position="411"/>
    </location>
</feature>
<dbReference type="Gene3D" id="3.40.50.12780">
    <property type="entry name" value="N-terminal domain of ligase-like"/>
    <property type="match status" value="1"/>
</dbReference>
<dbReference type="InterPro" id="IPR045851">
    <property type="entry name" value="AMP-bd_C_sf"/>
</dbReference>
<evidence type="ECO:0000259" key="1">
    <source>
        <dbReference type="Pfam" id="PF00501"/>
    </source>
</evidence>
<accession>A0ABV3DJH9</accession>